<dbReference type="Proteomes" id="UP001161247">
    <property type="component" value="Chromosome 6"/>
</dbReference>
<evidence type="ECO:0000256" key="2">
    <source>
        <dbReference type="ARBA" id="ARBA00012483"/>
    </source>
</evidence>
<accession>A0AAV1DT54</accession>
<dbReference type="InterPro" id="IPR013083">
    <property type="entry name" value="Znf_RING/FYVE/PHD"/>
</dbReference>
<organism evidence="10 11">
    <name type="scientific">Oldenlandia corymbosa var. corymbosa</name>
    <dbReference type="NCBI Taxonomy" id="529605"/>
    <lineage>
        <taxon>Eukaryota</taxon>
        <taxon>Viridiplantae</taxon>
        <taxon>Streptophyta</taxon>
        <taxon>Embryophyta</taxon>
        <taxon>Tracheophyta</taxon>
        <taxon>Spermatophyta</taxon>
        <taxon>Magnoliopsida</taxon>
        <taxon>eudicotyledons</taxon>
        <taxon>Gunneridae</taxon>
        <taxon>Pentapetalae</taxon>
        <taxon>asterids</taxon>
        <taxon>lamiids</taxon>
        <taxon>Gentianales</taxon>
        <taxon>Rubiaceae</taxon>
        <taxon>Rubioideae</taxon>
        <taxon>Spermacoceae</taxon>
        <taxon>Hedyotis-Oldenlandia complex</taxon>
        <taxon>Oldenlandia</taxon>
    </lineage>
</organism>
<keyword evidence="3" id="KW-0808">Transferase</keyword>
<protein>
    <recommendedName>
        <fullName evidence="2">RING-type E3 ubiquitin transferase</fullName>
        <ecNumber evidence="2">2.3.2.27</ecNumber>
    </recommendedName>
</protein>
<evidence type="ECO:0000256" key="8">
    <source>
        <dbReference type="PROSITE-ProRule" id="PRU00175"/>
    </source>
</evidence>
<dbReference type="CDD" id="cd16454">
    <property type="entry name" value="RING-H2_PA-TM-RING"/>
    <property type="match status" value="1"/>
</dbReference>
<dbReference type="GO" id="GO:0016567">
    <property type="term" value="P:protein ubiquitination"/>
    <property type="evidence" value="ECO:0007669"/>
    <property type="project" value="TreeGrafter"/>
</dbReference>
<comment type="catalytic activity">
    <reaction evidence="1">
        <text>S-ubiquitinyl-[E2 ubiquitin-conjugating enzyme]-L-cysteine + [acceptor protein]-L-lysine = [E2 ubiquitin-conjugating enzyme]-L-cysteine + N(6)-ubiquitinyl-[acceptor protein]-L-lysine.</text>
        <dbReference type="EC" id="2.3.2.27"/>
    </reaction>
</comment>
<keyword evidence="11" id="KW-1185">Reference proteome</keyword>
<dbReference type="Gene3D" id="3.30.40.10">
    <property type="entry name" value="Zinc/RING finger domain, C3HC4 (zinc finger)"/>
    <property type="match status" value="1"/>
</dbReference>
<evidence type="ECO:0000259" key="9">
    <source>
        <dbReference type="PROSITE" id="PS50089"/>
    </source>
</evidence>
<keyword evidence="5 8" id="KW-0863">Zinc-finger</keyword>
<dbReference type="PANTHER" id="PTHR15710:SF108">
    <property type="entry name" value="OS03G0286100 PROTEIN"/>
    <property type="match status" value="1"/>
</dbReference>
<dbReference type="SMART" id="SM00184">
    <property type="entry name" value="RING"/>
    <property type="match status" value="1"/>
</dbReference>
<keyword evidence="6" id="KW-0833">Ubl conjugation pathway</keyword>
<reference evidence="10" key="1">
    <citation type="submission" date="2023-03" db="EMBL/GenBank/DDBJ databases">
        <authorList>
            <person name="Julca I."/>
        </authorList>
    </citation>
    <scope>NUCLEOTIDE SEQUENCE</scope>
</reference>
<evidence type="ECO:0000256" key="5">
    <source>
        <dbReference type="ARBA" id="ARBA00022771"/>
    </source>
</evidence>
<dbReference type="PROSITE" id="PS50089">
    <property type="entry name" value="ZF_RING_2"/>
    <property type="match status" value="1"/>
</dbReference>
<dbReference type="PANTHER" id="PTHR15710">
    <property type="entry name" value="E3 UBIQUITIN-PROTEIN LIGASE PRAJA"/>
    <property type="match status" value="1"/>
</dbReference>
<dbReference type="EMBL" id="OX459123">
    <property type="protein sequence ID" value="CAI9109938.1"/>
    <property type="molecule type" value="Genomic_DNA"/>
</dbReference>
<name>A0AAV1DT54_OLDCO</name>
<evidence type="ECO:0000256" key="4">
    <source>
        <dbReference type="ARBA" id="ARBA00022723"/>
    </source>
</evidence>
<dbReference type="EC" id="2.3.2.27" evidence="2"/>
<dbReference type="Pfam" id="PF13639">
    <property type="entry name" value="zf-RING_2"/>
    <property type="match status" value="1"/>
</dbReference>
<evidence type="ECO:0000313" key="10">
    <source>
        <dbReference type="EMBL" id="CAI9109938.1"/>
    </source>
</evidence>
<dbReference type="GO" id="GO:0008270">
    <property type="term" value="F:zinc ion binding"/>
    <property type="evidence" value="ECO:0007669"/>
    <property type="project" value="UniProtKB-KW"/>
</dbReference>
<keyword evidence="4" id="KW-0479">Metal-binding</keyword>
<evidence type="ECO:0000256" key="1">
    <source>
        <dbReference type="ARBA" id="ARBA00000900"/>
    </source>
</evidence>
<dbReference type="FunFam" id="3.30.40.10:FF:000127">
    <property type="entry name" value="E3 ubiquitin-protein ligase RNF181"/>
    <property type="match status" value="1"/>
</dbReference>
<dbReference type="InterPro" id="IPR001841">
    <property type="entry name" value="Znf_RING"/>
</dbReference>
<evidence type="ECO:0000313" key="11">
    <source>
        <dbReference type="Proteomes" id="UP001161247"/>
    </source>
</evidence>
<evidence type="ECO:0000256" key="3">
    <source>
        <dbReference type="ARBA" id="ARBA00022679"/>
    </source>
</evidence>
<gene>
    <name evidence="10" type="ORF">OLC1_LOCUS17707</name>
</gene>
<keyword evidence="7" id="KW-0862">Zinc</keyword>
<dbReference type="SUPFAM" id="SSF57850">
    <property type="entry name" value="RING/U-box"/>
    <property type="match status" value="1"/>
</dbReference>
<dbReference type="AlphaFoldDB" id="A0AAV1DT54"/>
<evidence type="ECO:0000256" key="6">
    <source>
        <dbReference type="ARBA" id="ARBA00022786"/>
    </source>
</evidence>
<dbReference type="GO" id="GO:0005737">
    <property type="term" value="C:cytoplasm"/>
    <property type="evidence" value="ECO:0007669"/>
    <property type="project" value="TreeGrafter"/>
</dbReference>
<proteinExistence type="predicted"/>
<sequence length="400" mass="44289">MAGASNTSQLHQQNPPSTAVLRHGISTIEEREAETGPSVDPFDFHALSPPNLSFVVPSSYGDFGLTCSGTVSERFESVHSDCNFFHYRGGGDEDDDDDDDDDQMNFVTDLFGTRQGSSNDRNRFQIGSNCRDMVEEPELILGLGSSNTIASIDGLRVAGVDSESDSEDMEIDSGGDHGRLIQNDGLGSPDFWDCLQFDGQRERGSFTDEFEWEEVNIRENMTSLIDRIEQLSISSFSESSPFVNEEEENARNIEWQVLLAVNNLDLGSGYDEYNVQFGELVGEDGNVRGGPPAAKTVVESLPSIVLTIEDLAKSNVVCAVCKDDIPVGLNVTKLPCSHHYHKDCILPWLAIRNTCPLCRFELLTDDADYERRKNSDDAVAGSVDQDDSQVRYHYQLFPLE</sequence>
<feature type="domain" description="RING-type" evidence="9">
    <location>
        <begin position="318"/>
        <end position="359"/>
    </location>
</feature>
<evidence type="ECO:0000256" key="7">
    <source>
        <dbReference type="ARBA" id="ARBA00022833"/>
    </source>
</evidence>
<dbReference type="GO" id="GO:0061630">
    <property type="term" value="F:ubiquitin protein ligase activity"/>
    <property type="evidence" value="ECO:0007669"/>
    <property type="project" value="UniProtKB-EC"/>
</dbReference>